<dbReference type="AlphaFoldDB" id="A0AA40HAY8"/>
<evidence type="ECO:0000313" key="4">
    <source>
        <dbReference type="Proteomes" id="UP001177744"/>
    </source>
</evidence>
<feature type="signal peptide" evidence="2">
    <location>
        <begin position="1"/>
        <end position="30"/>
    </location>
</feature>
<proteinExistence type="predicted"/>
<organism evidence="3 4">
    <name type="scientific">Cnephaeus nilssonii</name>
    <name type="common">Northern bat</name>
    <name type="synonym">Eptesicus nilssonii</name>
    <dbReference type="NCBI Taxonomy" id="3371016"/>
    <lineage>
        <taxon>Eukaryota</taxon>
        <taxon>Metazoa</taxon>
        <taxon>Chordata</taxon>
        <taxon>Craniata</taxon>
        <taxon>Vertebrata</taxon>
        <taxon>Euteleostomi</taxon>
        <taxon>Mammalia</taxon>
        <taxon>Eutheria</taxon>
        <taxon>Laurasiatheria</taxon>
        <taxon>Chiroptera</taxon>
        <taxon>Yangochiroptera</taxon>
        <taxon>Vespertilionidae</taxon>
        <taxon>Cnephaeus</taxon>
    </lineage>
</organism>
<dbReference type="Proteomes" id="UP001177744">
    <property type="component" value="Unassembled WGS sequence"/>
</dbReference>
<evidence type="ECO:0008006" key="5">
    <source>
        <dbReference type="Google" id="ProtNLM"/>
    </source>
</evidence>
<keyword evidence="4" id="KW-1185">Reference proteome</keyword>
<evidence type="ECO:0000313" key="3">
    <source>
        <dbReference type="EMBL" id="KAK1327754.1"/>
    </source>
</evidence>
<reference evidence="3" key="1">
    <citation type="submission" date="2023-06" db="EMBL/GenBank/DDBJ databases">
        <title>Reference genome for the Northern bat (Eptesicus nilssonii), a most northern bat species.</title>
        <authorList>
            <person name="Laine V.N."/>
            <person name="Pulliainen A.T."/>
            <person name="Lilley T.M."/>
        </authorList>
    </citation>
    <scope>NUCLEOTIDE SEQUENCE</scope>
    <source>
        <strain evidence="3">BLF_Eptnil</strain>
        <tissue evidence="3">Kidney</tissue>
    </source>
</reference>
<comment type="caution">
    <text evidence="3">The sequence shown here is derived from an EMBL/GenBank/DDBJ whole genome shotgun (WGS) entry which is preliminary data.</text>
</comment>
<feature type="compositionally biased region" description="Polar residues" evidence="1">
    <location>
        <begin position="160"/>
        <end position="169"/>
    </location>
</feature>
<dbReference type="EMBL" id="JAULJE010000025">
    <property type="protein sequence ID" value="KAK1327754.1"/>
    <property type="molecule type" value="Genomic_DNA"/>
</dbReference>
<keyword evidence="2" id="KW-0732">Signal</keyword>
<feature type="chain" id="PRO_5041428715" description="GOLD domain-containing protein" evidence="2">
    <location>
        <begin position="31"/>
        <end position="169"/>
    </location>
</feature>
<sequence>MGSAAPRPASAPPPLLLALLLLLRAERLRGAELTFQLPDSAQQCFHQDVERGARFSLDYQVGRPARSRQGGGGGVRGRALRPGEGPAPGGAGRSAPSGRRGARAVHPGRAPARTSSSEAGSGCFPPCEVVVRGAQGDEGDADEQLPAPPDPLLALDRPQGSRSSSRSFP</sequence>
<protein>
    <recommendedName>
        <fullName evidence="5">GOLD domain-containing protein</fullName>
    </recommendedName>
</protein>
<gene>
    <name evidence="3" type="ORF">QTO34_012660</name>
</gene>
<evidence type="ECO:0000256" key="1">
    <source>
        <dbReference type="SAM" id="MobiDB-lite"/>
    </source>
</evidence>
<name>A0AA40HAY8_CNENI</name>
<feature type="region of interest" description="Disordered" evidence="1">
    <location>
        <begin position="60"/>
        <end position="169"/>
    </location>
</feature>
<evidence type="ECO:0000256" key="2">
    <source>
        <dbReference type="SAM" id="SignalP"/>
    </source>
</evidence>
<accession>A0AA40HAY8</accession>